<evidence type="ECO:0000256" key="5">
    <source>
        <dbReference type="ARBA" id="ARBA00022741"/>
    </source>
</evidence>
<dbReference type="Gene3D" id="1.20.5.1930">
    <property type="match status" value="1"/>
</dbReference>
<reference evidence="11" key="1">
    <citation type="submission" date="2021-02" db="EMBL/GenBank/DDBJ databases">
        <title>Draft genome sequence of Microbispora sp. RL4-1S isolated from rice leaves in Thailand.</title>
        <authorList>
            <person name="Muangham S."/>
            <person name="Duangmal K."/>
        </authorList>
    </citation>
    <scope>NUCLEOTIDE SEQUENCE</scope>
    <source>
        <strain evidence="11">RL4-1S</strain>
    </source>
</reference>
<accession>A0A941AKM7</accession>
<dbReference type="InterPro" id="IPR036890">
    <property type="entry name" value="HATPase_C_sf"/>
</dbReference>
<keyword evidence="7" id="KW-0067">ATP-binding</keyword>
<dbReference type="GO" id="GO:0000155">
    <property type="term" value="F:phosphorelay sensor kinase activity"/>
    <property type="evidence" value="ECO:0007669"/>
    <property type="project" value="InterPro"/>
</dbReference>
<dbReference type="PANTHER" id="PTHR24421">
    <property type="entry name" value="NITRATE/NITRITE SENSOR PROTEIN NARX-RELATED"/>
    <property type="match status" value="1"/>
</dbReference>
<dbReference type="PANTHER" id="PTHR24421:SF10">
    <property type="entry name" value="NITRATE_NITRITE SENSOR PROTEIN NARQ"/>
    <property type="match status" value="1"/>
</dbReference>
<dbReference type="GO" id="GO:0005524">
    <property type="term" value="F:ATP binding"/>
    <property type="evidence" value="ECO:0007669"/>
    <property type="project" value="UniProtKB-KW"/>
</dbReference>
<protein>
    <recommendedName>
        <fullName evidence="2">histidine kinase</fullName>
        <ecNumber evidence="2">2.7.13.3</ecNumber>
    </recommendedName>
</protein>
<dbReference type="InterPro" id="IPR011712">
    <property type="entry name" value="Sig_transdc_His_kin_sub3_dim/P"/>
</dbReference>
<gene>
    <name evidence="11" type="ORF">JOL79_20745</name>
</gene>
<evidence type="ECO:0000313" key="12">
    <source>
        <dbReference type="Proteomes" id="UP000674234"/>
    </source>
</evidence>
<dbReference type="SUPFAM" id="SSF55874">
    <property type="entry name" value="ATPase domain of HSP90 chaperone/DNA topoisomerase II/histidine kinase"/>
    <property type="match status" value="1"/>
</dbReference>
<comment type="catalytic activity">
    <reaction evidence="1">
        <text>ATP + protein L-histidine = ADP + protein N-phospho-L-histidine.</text>
        <dbReference type="EC" id="2.7.13.3"/>
    </reaction>
</comment>
<dbReference type="GO" id="GO:0016020">
    <property type="term" value="C:membrane"/>
    <property type="evidence" value="ECO:0007669"/>
    <property type="project" value="InterPro"/>
</dbReference>
<evidence type="ECO:0000256" key="8">
    <source>
        <dbReference type="ARBA" id="ARBA00023012"/>
    </source>
</evidence>
<dbReference type="Proteomes" id="UP000674234">
    <property type="component" value="Unassembled WGS sequence"/>
</dbReference>
<keyword evidence="3" id="KW-0597">Phosphoprotein</keyword>
<name>A0A941AKM7_9ACTN</name>
<evidence type="ECO:0000256" key="2">
    <source>
        <dbReference type="ARBA" id="ARBA00012438"/>
    </source>
</evidence>
<proteinExistence type="predicted"/>
<dbReference type="AlphaFoldDB" id="A0A941AKM7"/>
<dbReference type="Pfam" id="PF07730">
    <property type="entry name" value="HisKA_3"/>
    <property type="match status" value="1"/>
</dbReference>
<evidence type="ECO:0000256" key="7">
    <source>
        <dbReference type="ARBA" id="ARBA00022840"/>
    </source>
</evidence>
<dbReference type="CDD" id="cd16917">
    <property type="entry name" value="HATPase_UhpB-NarQ-NarX-like"/>
    <property type="match status" value="1"/>
</dbReference>
<evidence type="ECO:0000256" key="9">
    <source>
        <dbReference type="SAM" id="MobiDB-lite"/>
    </source>
</evidence>
<sequence length="218" mass="23744">MRPSTASARAAHCRTRRIRETLHDSIGHTLTATTIQAALAGDLVASDPDQARRAMDSIEETSRTALEDLDHMLGVLREGTPPREPHYTLADLEALLDRIRHAGVSVDARVTGDRGRVPAPVSREAYRIVQEGLTNAMRHPGPITVRIDVGPHRLDIELTNPIGTEGSRNATSPRGGRGLAGITERVHVLRGEVTAGPVTESADRHWRLAAWLPLESRP</sequence>
<dbReference type="RefSeq" id="WP_210157604.1">
    <property type="nucleotide sequence ID" value="NZ_JAFCNB010000011.1"/>
</dbReference>
<evidence type="ECO:0000313" key="11">
    <source>
        <dbReference type="EMBL" id="MBP2706242.1"/>
    </source>
</evidence>
<keyword evidence="12" id="KW-1185">Reference proteome</keyword>
<keyword evidence="4" id="KW-0808">Transferase</keyword>
<dbReference type="Gene3D" id="3.30.565.10">
    <property type="entry name" value="Histidine kinase-like ATPase, C-terminal domain"/>
    <property type="match status" value="1"/>
</dbReference>
<evidence type="ECO:0000259" key="10">
    <source>
        <dbReference type="Pfam" id="PF07730"/>
    </source>
</evidence>
<feature type="region of interest" description="Disordered" evidence="9">
    <location>
        <begin position="159"/>
        <end position="178"/>
    </location>
</feature>
<evidence type="ECO:0000256" key="3">
    <source>
        <dbReference type="ARBA" id="ARBA00022553"/>
    </source>
</evidence>
<keyword evidence="5" id="KW-0547">Nucleotide-binding</keyword>
<dbReference type="GO" id="GO:0046983">
    <property type="term" value="F:protein dimerization activity"/>
    <property type="evidence" value="ECO:0007669"/>
    <property type="project" value="InterPro"/>
</dbReference>
<keyword evidence="8" id="KW-0902">Two-component regulatory system</keyword>
<dbReference type="InterPro" id="IPR050482">
    <property type="entry name" value="Sensor_HK_TwoCompSys"/>
</dbReference>
<evidence type="ECO:0000256" key="6">
    <source>
        <dbReference type="ARBA" id="ARBA00022777"/>
    </source>
</evidence>
<feature type="domain" description="Signal transduction histidine kinase subgroup 3 dimerisation and phosphoacceptor" evidence="10">
    <location>
        <begin position="17"/>
        <end position="79"/>
    </location>
</feature>
<comment type="caution">
    <text evidence="11">The sequence shown here is derived from an EMBL/GenBank/DDBJ whole genome shotgun (WGS) entry which is preliminary data.</text>
</comment>
<dbReference type="EC" id="2.7.13.3" evidence="2"/>
<evidence type="ECO:0000256" key="4">
    <source>
        <dbReference type="ARBA" id="ARBA00022679"/>
    </source>
</evidence>
<dbReference type="EMBL" id="JAFCNB010000011">
    <property type="protein sequence ID" value="MBP2706242.1"/>
    <property type="molecule type" value="Genomic_DNA"/>
</dbReference>
<organism evidence="11 12">
    <name type="scientific">Microbispora oryzae</name>
    <dbReference type="NCBI Taxonomy" id="2806554"/>
    <lineage>
        <taxon>Bacteria</taxon>
        <taxon>Bacillati</taxon>
        <taxon>Actinomycetota</taxon>
        <taxon>Actinomycetes</taxon>
        <taxon>Streptosporangiales</taxon>
        <taxon>Streptosporangiaceae</taxon>
        <taxon>Microbispora</taxon>
    </lineage>
</organism>
<evidence type="ECO:0000256" key="1">
    <source>
        <dbReference type="ARBA" id="ARBA00000085"/>
    </source>
</evidence>
<keyword evidence="6" id="KW-0418">Kinase</keyword>